<protein>
    <submittedName>
        <fullName evidence="2">Uncharacterized protein</fullName>
    </submittedName>
</protein>
<reference evidence="2" key="1">
    <citation type="submission" date="2020-05" db="EMBL/GenBank/DDBJ databases">
        <authorList>
            <person name="Chiriac C."/>
            <person name="Salcher M."/>
            <person name="Ghai R."/>
            <person name="Kavagutti S V."/>
        </authorList>
    </citation>
    <scope>NUCLEOTIDE SEQUENCE</scope>
</reference>
<feature type="region of interest" description="Disordered" evidence="1">
    <location>
        <begin position="1"/>
        <end position="42"/>
    </location>
</feature>
<accession>A0A6J5PLB7</accession>
<dbReference type="EMBL" id="LR796857">
    <property type="protein sequence ID" value="CAB4169978.1"/>
    <property type="molecule type" value="Genomic_DNA"/>
</dbReference>
<evidence type="ECO:0000313" key="2">
    <source>
        <dbReference type="EMBL" id="CAB4169978.1"/>
    </source>
</evidence>
<name>A0A6J5PLB7_9CAUD</name>
<organism evidence="2">
    <name type="scientific">uncultured Caudovirales phage</name>
    <dbReference type="NCBI Taxonomy" id="2100421"/>
    <lineage>
        <taxon>Viruses</taxon>
        <taxon>Duplodnaviria</taxon>
        <taxon>Heunggongvirae</taxon>
        <taxon>Uroviricota</taxon>
        <taxon>Caudoviricetes</taxon>
        <taxon>Peduoviridae</taxon>
        <taxon>Maltschvirus</taxon>
        <taxon>Maltschvirus maltsch</taxon>
    </lineage>
</organism>
<proteinExistence type="predicted"/>
<gene>
    <name evidence="2" type="ORF">UFOVP907_38</name>
</gene>
<feature type="compositionally biased region" description="Basic and acidic residues" evidence="1">
    <location>
        <begin position="9"/>
        <end position="31"/>
    </location>
</feature>
<sequence>MMKKKPMPAKKEAMSKMADKAKEKKEMMKEKMAKKKPMSSYK</sequence>
<feature type="compositionally biased region" description="Basic residues" evidence="1">
    <location>
        <begin position="32"/>
        <end position="42"/>
    </location>
</feature>
<evidence type="ECO:0000256" key="1">
    <source>
        <dbReference type="SAM" id="MobiDB-lite"/>
    </source>
</evidence>